<accession>A0A9P7D9N2</accession>
<proteinExistence type="predicted"/>
<organism evidence="2 3">
    <name type="scientific">Suillus placidus</name>
    <dbReference type="NCBI Taxonomy" id="48579"/>
    <lineage>
        <taxon>Eukaryota</taxon>
        <taxon>Fungi</taxon>
        <taxon>Dikarya</taxon>
        <taxon>Basidiomycota</taxon>
        <taxon>Agaricomycotina</taxon>
        <taxon>Agaricomycetes</taxon>
        <taxon>Agaricomycetidae</taxon>
        <taxon>Boletales</taxon>
        <taxon>Suillineae</taxon>
        <taxon>Suillaceae</taxon>
        <taxon>Suillus</taxon>
    </lineage>
</organism>
<comment type="caution">
    <text evidence="2">The sequence shown here is derived from an EMBL/GenBank/DDBJ whole genome shotgun (WGS) entry which is preliminary data.</text>
</comment>
<evidence type="ECO:0000313" key="3">
    <source>
        <dbReference type="Proteomes" id="UP000714275"/>
    </source>
</evidence>
<dbReference type="Proteomes" id="UP000714275">
    <property type="component" value="Unassembled WGS sequence"/>
</dbReference>
<dbReference type="EMBL" id="JABBWD010000001">
    <property type="protein sequence ID" value="KAG1784142.1"/>
    <property type="molecule type" value="Genomic_DNA"/>
</dbReference>
<protein>
    <submittedName>
        <fullName evidence="2">Uncharacterized protein</fullName>
    </submittedName>
</protein>
<feature type="region of interest" description="Disordered" evidence="1">
    <location>
        <begin position="57"/>
        <end position="94"/>
    </location>
</feature>
<name>A0A9P7D9N2_9AGAM</name>
<evidence type="ECO:0000256" key="1">
    <source>
        <dbReference type="SAM" id="MobiDB-lite"/>
    </source>
</evidence>
<keyword evidence="3" id="KW-1185">Reference proteome</keyword>
<dbReference type="AlphaFoldDB" id="A0A9P7D9N2"/>
<feature type="compositionally biased region" description="Low complexity" evidence="1">
    <location>
        <begin position="59"/>
        <end position="82"/>
    </location>
</feature>
<sequence length="245" mass="27875">MWIFTKTRTASIAEIDSYTLATTQTPSRNTSQPFPDADKLDVKPKWHNAIHRTGSLALSTTRSSPVSSRTLSRTSSSHASGRPTPPPRSDPLGPADLLESDGIYSCRVGGPRLYDLLNTLPLDKFGVLAWVILDREEEIFEIDDVRDEDKFMQALWFRWIFLNRNKFVAEFFEGTKTFINDNWQMIDRAAGVAALRIWLPVFSINNFLLTSESDVVALLYHYRGLTGKKHWYDDNYATQNEVAPV</sequence>
<dbReference type="OrthoDB" id="3249923at2759"/>
<gene>
    <name evidence="2" type="ORF">EV702DRAFT_1191149</name>
</gene>
<reference evidence="2" key="1">
    <citation type="journal article" date="2020" name="New Phytol.">
        <title>Comparative genomics reveals dynamic genome evolution in host specialist ectomycorrhizal fungi.</title>
        <authorList>
            <person name="Lofgren L.A."/>
            <person name="Nguyen N.H."/>
            <person name="Vilgalys R."/>
            <person name="Ruytinx J."/>
            <person name="Liao H.L."/>
            <person name="Branco S."/>
            <person name="Kuo A."/>
            <person name="LaButti K."/>
            <person name="Lipzen A."/>
            <person name="Andreopoulos W."/>
            <person name="Pangilinan J."/>
            <person name="Riley R."/>
            <person name="Hundley H."/>
            <person name="Na H."/>
            <person name="Barry K."/>
            <person name="Grigoriev I.V."/>
            <person name="Stajich J.E."/>
            <person name="Kennedy P.G."/>
        </authorList>
    </citation>
    <scope>NUCLEOTIDE SEQUENCE</scope>
    <source>
        <strain evidence="2">DOB743</strain>
    </source>
</reference>
<evidence type="ECO:0000313" key="2">
    <source>
        <dbReference type="EMBL" id="KAG1784142.1"/>
    </source>
</evidence>